<dbReference type="EMBL" id="CM055114">
    <property type="protein sequence ID" value="KAJ7513570.1"/>
    <property type="molecule type" value="Genomic_DNA"/>
</dbReference>
<proteinExistence type="predicted"/>
<evidence type="ECO:0000313" key="1">
    <source>
        <dbReference type="EMBL" id="KAJ7513570.1"/>
    </source>
</evidence>
<organism evidence="1 2">
    <name type="scientific">Diphasiastrum complanatum</name>
    <name type="common">Issler's clubmoss</name>
    <name type="synonym">Lycopodium complanatum</name>
    <dbReference type="NCBI Taxonomy" id="34168"/>
    <lineage>
        <taxon>Eukaryota</taxon>
        <taxon>Viridiplantae</taxon>
        <taxon>Streptophyta</taxon>
        <taxon>Embryophyta</taxon>
        <taxon>Tracheophyta</taxon>
        <taxon>Lycopodiopsida</taxon>
        <taxon>Lycopodiales</taxon>
        <taxon>Lycopodiaceae</taxon>
        <taxon>Lycopodioideae</taxon>
        <taxon>Diphasiastrum</taxon>
    </lineage>
</organism>
<accession>A0ACC2A7S1</accession>
<sequence>MDKEVSGNSDPCLTFVEHQRSYNASKCKNKKKRMSARALLDACQKLLESFTDRADASDDHCAVVLPSSNAMHPSDVLFVKQVLCGCCRYKGLLDAFISKLYSHKGAHLQPQDKNLYIVLAYLIFIHLEELTFPNFRKLVFSHAQKVLPLLQFIFNFEELIEHCKVAWLKIYDIKYIEDLICQVFKWLPDATELMKSLEERIYGKHKRGEIMRTSPQPFKLSTSKSKLAEKEVRSSKKEPFKAKPAPVCADGPTLTQKRLEVMFNENKRIQAEYYSHPKHQPFQLHILERPSNLESIRKQVELKIMKENEFIRQKSHPCPASPSTEIKSTTATILREHSLYQKQIDAEKSHINTFELELRDGAAFKAWKKEMRIRAEAAETLNLQFKKAAVVATAQAILDARVFKVKENQEIAANVKQEGHRLTALNKELLLNEELTNRIRCESVFHNRGAAKEALAKVLEERRERAHKIQVETIELMSEMAAKHTVELQIKQELVCQLRALELESAHIVRTFDRNSIAGHQVLTEMSINELQERLALMKTAFKHKEDCRRSSIAASKEEVFYELHLDCYRSLTDMLVRASITESLSCNAT</sequence>
<evidence type="ECO:0000313" key="2">
    <source>
        <dbReference type="Proteomes" id="UP001162992"/>
    </source>
</evidence>
<gene>
    <name evidence="1" type="ORF">O6H91_23G005000</name>
</gene>
<comment type="caution">
    <text evidence="1">The sequence shown here is derived from an EMBL/GenBank/DDBJ whole genome shotgun (WGS) entry which is preliminary data.</text>
</comment>
<reference evidence="2" key="1">
    <citation type="journal article" date="2024" name="Proc. Natl. Acad. Sci. U.S.A.">
        <title>Extraordinary preservation of gene collinearity over three hundred million years revealed in homosporous lycophytes.</title>
        <authorList>
            <person name="Li C."/>
            <person name="Wickell D."/>
            <person name="Kuo L.Y."/>
            <person name="Chen X."/>
            <person name="Nie B."/>
            <person name="Liao X."/>
            <person name="Peng D."/>
            <person name="Ji J."/>
            <person name="Jenkins J."/>
            <person name="Williams M."/>
            <person name="Shu S."/>
            <person name="Plott C."/>
            <person name="Barry K."/>
            <person name="Rajasekar S."/>
            <person name="Grimwood J."/>
            <person name="Han X."/>
            <person name="Sun S."/>
            <person name="Hou Z."/>
            <person name="He W."/>
            <person name="Dai G."/>
            <person name="Sun C."/>
            <person name="Schmutz J."/>
            <person name="Leebens-Mack J.H."/>
            <person name="Li F.W."/>
            <person name="Wang L."/>
        </authorList>
    </citation>
    <scope>NUCLEOTIDE SEQUENCE [LARGE SCALE GENOMIC DNA]</scope>
    <source>
        <strain evidence="2">cv. PW_Plant_1</strain>
    </source>
</reference>
<keyword evidence="2" id="KW-1185">Reference proteome</keyword>
<dbReference type="Proteomes" id="UP001162992">
    <property type="component" value="Chromosome 23"/>
</dbReference>
<name>A0ACC2A7S1_DIPCM</name>
<protein>
    <submittedName>
        <fullName evidence="1">Uncharacterized protein</fullName>
    </submittedName>
</protein>